<comment type="caution">
    <text evidence="2">The sequence shown here is derived from an EMBL/GenBank/DDBJ whole genome shotgun (WGS) entry which is preliminary data.</text>
</comment>
<reference evidence="2 3" key="1">
    <citation type="submission" date="2020-08" db="EMBL/GenBank/DDBJ databases">
        <authorList>
            <person name="Xu S."/>
            <person name="Li A."/>
        </authorList>
    </citation>
    <scope>NUCLEOTIDE SEQUENCE [LARGE SCALE GENOMIC DNA]</scope>
    <source>
        <strain evidence="2 3">119BY6-57</strain>
    </source>
</reference>
<evidence type="ECO:0000256" key="1">
    <source>
        <dbReference type="SAM" id="Phobius"/>
    </source>
</evidence>
<dbReference type="Proteomes" id="UP000523196">
    <property type="component" value="Unassembled WGS sequence"/>
</dbReference>
<feature type="transmembrane region" description="Helical" evidence="1">
    <location>
        <begin position="25"/>
        <end position="43"/>
    </location>
</feature>
<keyword evidence="1" id="KW-0472">Membrane</keyword>
<dbReference type="RefSeq" id="WP_182688640.1">
    <property type="nucleotide sequence ID" value="NZ_JACHTF010000020.1"/>
</dbReference>
<keyword evidence="1" id="KW-1133">Transmembrane helix</keyword>
<proteinExistence type="predicted"/>
<keyword evidence="1" id="KW-0812">Transmembrane</keyword>
<gene>
    <name evidence="2" type="ORF">H4F98_14955</name>
</gene>
<accession>A0A7W3TP27</accession>
<protein>
    <submittedName>
        <fullName evidence="2">Uncharacterized protein</fullName>
    </submittedName>
</protein>
<evidence type="ECO:0000313" key="3">
    <source>
        <dbReference type="Proteomes" id="UP000523196"/>
    </source>
</evidence>
<dbReference type="AlphaFoldDB" id="A0A7W3TP27"/>
<name>A0A7W3TP27_9GAMM</name>
<keyword evidence="3" id="KW-1185">Reference proteome</keyword>
<organism evidence="2 3">
    <name type="scientific">Marilutibacter spongiae</name>
    <dbReference type="NCBI Taxonomy" id="2025720"/>
    <lineage>
        <taxon>Bacteria</taxon>
        <taxon>Pseudomonadati</taxon>
        <taxon>Pseudomonadota</taxon>
        <taxon>Gammaproteobacteria</taxon>
        <taxon>Lysobacterales</taxon>
        <taxon>Lysobacteraceae</taxon>
        <taxon>Marilutibacter</taxon>
    </lineage>
</organism>
<sequence>MGIVAVYFLSGGRQFGGLTVDWGTLGTWVSGLGTLVVGVLAWWTSRRATDIANSAKAIAREDFEFRRRESAAKGMVIARLVHVEVGELAPRVQRPIQTLVMNVVWKERRTLLDAAAVHESMKELREIPMRTVETVLDSVHYLPAALGPDLATLFAYRRQLGAIAGEGMGLCVSLGLAKGVELDPFQYRKLMLVVKQAILFAELSIDLSRELQEFIGVELLDHSLVQEVIKGVKATELKDC</sequence>
<dbReference type="EMBL" id="JACHTF010000020">
    <property type="protein sequence ID" value="MBB1061872.1"/>
    <property type="molecule type" value="Genomic_DNA"/>
</dbReference>
<evidence type="ECO:0000313" key="2">
    <source>
        <dbReference type="EMBL" id="MBB1061872.1"/>
    </source>
</evidence>